<dbReference type="AlphaFoldDB" id="A0A931E0K0"/>
<keyword evidence="7" id="KW-0408">Iron</keyword>
<keyword evidence="4" id="KW-0479">Metal-binding</keyword>
<dbReference type="InterPro" id="IPR012675">
    <property type="entry name" value="Beta-grasp_dom_sf"/>
</dbReference>
<dbReference type="CDD" id="cd00207">
    <property type="entry name" value="fer2"/>
    <property type="match status" value="1"/>
</dbReference>
<evidence type="ECO:0000256" key="5">
    <source>
        <dbReference type="ARBA" id="ARBA00022827"/>
    </source>
</evidence>
<dbReference type="SUPFAM" id="SSF63380">
    <property type="entry name" value="Riboflavin synthase domain-like"/>
    <property type="match status" value="1"/>
</dbReference>
<feature type="domain" description="FAD-binding FR-type" evidence="10">
    <location>
        <begin position="4"/>
        <end position="106"/>
    </location>
</feature>
<evidence type="ECO:0000256" key="2">
    <source>
        <dbReference type="ARBA" id="ARBA00022630"/>
    </source>
</evidence>
<dbReference type="InterPro" id="IPR036010">
    <property type="entry name" value="2Fe-2S_ferredoxin-like_sf"/>
</dbReference>
<evidence type="ECO:0000259" key="10">
    <source>
        <dbReference type="PROSITE" id="PS51384"/>
    </source>
</evidence>
<evidence type="ECO:0000256" key="7">
    <source>
        <dbReference type="ARBA" id="ARBA00023004"/>
    </source>
</evidence>
<dbReference type="GO" id="GO:0046872">
    <property type="term" value="F:metal ion binding"/>
    <property type="evidence" value="ECO:0007669"/>
    <property type="project" value="UniProtKB-KW"/>
</dbReference>
<dbReference type="PANTHER" id="PTHR47354:SF8">
    <property type="entry name" value="1,2-PHENYLACETYL-COA EPOXIDASE, SUBUNIT E"/>
    <property type="match status" value="1"/>
</dbReference>
<gene>
    <name evidence="11" type="ORF">I5907_01365</name>
</gene>
<organism evidence="11 12">
    <name type="scientific">Panacibacter microcysteis</name>
    <dbReference type="NCBI Taxonomy" id="2793269"/>
    <lineage>
        <taxon>Bacteria</taxon>
        <taxon>Pseudomonadati</taxon>
        <taxon>Bacteroidota</taxon>
        <taxon>Chitinophagia</taxon>
        <taxon>Chitinophagales</taxon>
        <taxon>Chitinophagaceae</taxon>
        <taxon>Panacibacter</taxon>
    </lineage>
</organism>
<proteinExistence type="predicted"/>
<dbReference type="Pfam" id="PF00175">
    <property type="entry name" value="NAD_binding_1"/>
    <property type="match status" value="1"/>
</dbReference>
<sequence length="345" mass="38708">MDTTILHKVKIAGIIAETPSAKTFVLQPLNNWKPVYKPGQFITLIFTNTGIEKRRSFSITAVPGEDQMCITIKRVANGEYSRYMLDHVLVGDEFLTTGVNGFFTLPPVLPQETKQLFFFAAGSGITPVYALIRAGLQMWKDVTVVLVYSNSSKKEVIFFAQLMALQQQFEGRFHIVWFYSDHHHFRQARLSNYLLNNLLDNYKAGTQDLYFMCGPFDYMLMIQITLRTYGVPSNNIFKEQFSTLPRITKPVPPDTGKHTAVIQVNNQSFKIAVQYPSTILAAAKANGITLPYSCEAGRCGSCAALCTSGKVWMAYNEVLMDDEVEKGLILTCQAYPVGGDVKINF</sequence>
<evidence type="ECO:0000256" key="8">
    <source>
        <dbReference type="ARBA" id="ARBA00023014"/>
    </source>
</evidence>
<evidence type="ECO:0000313" key="12">
    <source>
        <dbReference type="Proteomes" id="UP000628448"/>
    </source>
</evidence>
<comment type="cofactor">
    <cofactor evidence="1">
        <name>FAD</name>
        <dbReference type="ChEBI" id="CHEBI:57692"/>
    </cofactor>
</comment>
<keyword evidence="3" id="KW-0001">2Fe-2S</keyword>
<dbReference type="Proteomes" id="UP000628448">
    <property type="component" value="Unassembled WGS sequence"/>
</dbReference>
<evidence type="ECO:0000313" key="11">
    <source>
        <dbReference type="EMBL" id="MBG9374868.1"/>
    </source>
</evidence>
<evidence type="ECO:0000256" key="4">
    <source>
        <dbReference type="ARBA" id="ARBA00022723"/>
    </source>
</evidence>
<name>A0A931E0K0_9BACT</name>
<evidence type="ECO:0000256" key="3">
    <source>
        <dbReference type="ARBA" id="ARBA00022714"/>
    </source>
</evidence>
<evidence type="ECO:0000256" key="6">
    <source>
        <dbReference type="ARBA" id="ARBA00023002"/>
    </source>
</evidence>
<dbReference type="Gene3D" id="2.40.30.10">
    <property type="entry name" value="Translation factors"/>
    <property type="match status" value="1"/>
</dbReference>
<reference evidence="11" key="1">
    <citation type="submission" date="2020-11" db="EMBL/GenBank/DDBJ databases">
        <title>Bacterial whole genome sequence for Panacibacter sp. DH6.</title>
        <authorList>
            <person name="Le V."/>
            <person name="Ko S."/>
            <person name="Ahn C.-Y."/>
            <person name="Oh H.-M."/>
        </authorList>
    </citation>
    <scope>NUCLEOTIDE SEQUENCE</scope>
    <source>
        <strain evidence="11">DH6</strain>
    </source>
</reference>
<dbReference type="PROSITE" id="PS00197">
    <property type="entry name" value="2FE2S_FER_1"/>
    <property type="match status" value="1"/>
</dbReference>
<dbReference type="InterPro" id="IPR006058">
    <property type="entry name" value="2Fe2S_fd_BS"/>
</dbReference>
<dbReference type="GO" id="GO:0051537">
    <property type="term" value="F:2 iron, 2 sulfur cluster binding"/>
    <property type="evidence" value="ECO:0007669"/>
    <property type="project" value="UniProtKB-KW"/>
</dbReference>
<dbReference type="Pfam" id="PF00111">
    <property type="entry name" value="Fer2"/>
    <property type="match status" value="1"/>
</dbReference>
<keyword evidence="6" id="KW-0560">Oxidoreductase</keyword>
<dbReference type="InterPro" id="IPR001041">
    <property type="entry name" value="2Fe-2S_ferredoxin-type"/>
</dbReference>
<dbReference type="Gene3D" id="3.40.50.80">
    <property type="entry name" value="Nucleotide-binding domain of ferredoxin-NADP reductase (FNR) module"/>
    <property type="match status" value="1"/>
</dbReference>
<comment type="caution">
    <text evidence="11">The sequence shown here is derived from an EMBL/GenBank/DDBJ whole genome shotgun (WGS) entry which is preliminary data.</text>
</comment>
<dbReference type="InterPro" id="IPR050415">
    <property type="entry name" value="MRET"/>
</dbReference>
<dbReference type="EMBL" id="JADWYR010000001">
    <property type="protein sequence ID" value="MBG9374868.1"/>
    <property type="molecule type" value="Genomic_DNA"/>
</dbReference>
<keyword evidence="8" id="KW-0411">Iron-sulfur</keyword>
<evidence type="ECO:0000259" key="9">
    <source>
        <dbReference type="PROSITE" id="PS51085"/>
    </source>
</evidence>
<accession>A0A931E0K0</accession>
<dbReference type="InterPro" id="IPR001433">
    <property type="entry name" value="OxRdtase_FAD/NAD-bd"/>
</dbReference>
<keyword evidence="12" id="KW-1185">Reference proteome</keyword>
<keyword evidence="2" id="KW-0285">Flavoprotein</keyword>
<dbReference type="RefSeq" id="WP_196988957.1">
    <property type="nucleotide sequence ID" value="NZ_JADWYR010000001.1"/>
</dbReference>
<dbReference type="InterPro" id="IPR039261">
    <property type="entry name" value="FNR_nucleotide-bd"/>
</dbReference>
<dbReference type="PROSITE" id="PS51085">
    <property type="entry name" value="2FE2S_FER_2"/>
    <property type="match status" value="1"/>
</dbReference>
<dbReference type="SUPFAM" id="SSF52343">
    <property type="entry name" value="Ferredoxin reductase-like, C-terminal NADP-linked domain"/>
    <property type="match status" value="1"/>
</dbReference>
<evidence type="ECO:0000256" key="1">
    <source>
        <dbReference type="ARBA" id="ARBA00001974"/>
    </source>
</evidence>
<keyword evidence="5" id="KW-0274">FAD</keyword>
<feature type="domain" description="2Fe-2S ferredoxin-type" evidence="9">
    <location>
        <begin position="258"/>
        <end position="345"/>
    </location>
</feature>
<dbReference type="InterPro" id="IPR017927">
    <property type="entry name" value="FAD-bd_FR_type"/>
</dbReference>
<dbReference type="SUPFAM" id="SSF54292">
    <property type="entry name" value="2Fe-2S ferredoxin-like"/>
    <property type="match status" value="1"/>
</dbReference>
<dbReference type="GO" id="GO:0016491">
    <property type="term" value="F:oxidoreductase activity"/>
    <property type="evidence" value="ECO:0007669"/>
    <property type="project" value="UniProtKB-KW"/>
</dbReference>
<dbReference type="PANTHER" id="PTHR47354">
    <property type="entry name" value="NADH OXIDOREDUCTASE HCR"/>
    <property type="match status" value="1"/>
</dbReference>
<dbReference type="PROSITE" id="PS51384">
    <property type="entry name" value="FAD_FR"/>
    <property type="match status" value="1"/>
</dbReference>
<dbReference type="GO" id="GO:0050660">
    <property type="term" value="F:flavin adenine dinucleotide binding"/>
    <property type="evidence" value="ECO:0007669"/>
    <property type="project" value="TreeGrafter"/>
</dbReference>
<dbReference type="InterPro" id="IPR017938">
    <property type="entry name" value="Riboflavin_synthase-like_b-brl"/>
</dbReference>
<protein>
    <submittedName>
        <fullName evidence="11">Iron-sulfur cluster-binding domain-containing protein</fullName>
    </submittedName>
</protein>
<dbReference type="Gene3D" id="3.10.20.30">
    <property type="match status" value="1"/>
</dbReference>